<accession>A0A5J9TG65</accession>
<organism evidence="1 2">
    <name type="scientific">Eragrostis curvula</name>
    <name type="common">weeping love grass</name>
    <dbReference type="NCBI Taxonomy" id="38414"/>
    <lineage>
        <taxon>Eukaryota</taxon>
        <taxon>Viridiplantae</taxon>
        <taxon>Streptophyta</taxon>
        <taxon>Embryophyta</taxon>
        <taxon>Tracheophyta</taxon>
        <taxon>Spermatophyta</taxon>
        <taxon>Magnoliopsida</taxon>
        <taxon>Liliopsida</taxon>
        <taxon>Poales</taxon>
        <taxon>Poaceae</taxon>
        <taxon>PACMAD clade</taxon>
        <taxon>Chloridoideae</taxon>
        <taxon>Eragrostideae</taxon>
        <taxon>Eragrostidinae</taxon>
        <taxon>Eragrostis</taxon>
    </lineage>
</organism>
<proteinExistence type="predicted"/>
<feature type="non-terminal residue" evidence="1">
    <location>
        <position position="1"/>
    </location>
</feature>
<dbReference type="Proteomes" id="UP000324897">
    <property type="component" value="Chromosome 3"/>
</dbReference>
<dbReference type="AlphaFoldDB" id="A0A5J9TG65"/>
<protein>
    <submittedName>
        <fullName evidence="1">Uncharacterized protein</fullName>
    </submittedName>
</protein>
<evidence type="ECO:0000313" key="1">
    <source>
        <dbReference type="EMBL" id="TVU10329.1"/>
    </source>
</evidence>
<keyword evidence="2" id="KW-1185">Reference proteome</keyword>
<sequence length="169" mass="19318">MEPMVYGTKRRRRLIDSSIETGEPQWSASHASSRAYLGEWEQVYHAAPNRPAYFAQRNNELERTGSSKYSNNTLTLTVLEGRALWLFRIVTSEYNKNLKIQSGNKQEKREQSEKITTSREQNHYCTNIIIVILVYNANSIDYLPLKCNAKQETDTQLLAAAAGINESTL</sequence>
<dbReference type="Gramene" id="TVU10329">
    <property type="protein sequence ID" value="TVU10329"/>
    <property type="gene ID" value="EJB05_43852"/>
</dbReference>
<reference evidence="1 2" key="1">
    <citation type="journal article" date="2019" name="Sci. Rep.">
        <title>A high-quality genome of Eragrostis curvula grass provides insights into Poaceae evolution and supports new strategies to enhance forage quality.</title>
        <authorList>
            <person name="Carballo J."/>
            <person name="Santos B.A.C.M."/>
            <person name="Zappacosta D."/>
            <person name="Garbus I."/>
            <person name="Selva J.P."/>
            <person name="Gallo C.A."/>
            <person name="Diaz A."/>
            <person name="Albertini E."/>
            <person name="Caccamo M."/>
            <person name="Echenique V."/>
        </authorList>
    </citation>
    <scope>NUCLEOTIDE SEQUENCE [LARGE SCALE GENOMIC DNA]</scope>
    <source>
        <strain evidence="2">cv. Victoria</strain>
        <tissue evidence="1">Leaf</tissue>
    </source>
</reference>
<evidence type="ECO:0000313" key="2">
    <source>
        <dbReference type="Proteomes" id="UP000324897"/>
    </source>
</evidence>
<name>A0A5J9TG65_9POAL</name>
<comment type="caution">
    <text evidence="1">The sequence shown here is derived from an EMBL/GenBank/DDBJ whole genome shotgun (WGS) entry which is preliminary data.</text>
</comment>
<dbReference type="EMBL" id="RWGY01000039">
    <property type="protein sequence ID" value="TVU10329.1"/>
    <property type="molecule type" value="Genomic_DNA"/>
</dbReference>
<gene>
    <name evidence="1" type="ORF">EJB05_43852</name>
</gene>